<evidence type="ECO:0000313" key="2">
    <source>
        <dbReference type="EMBL" id="ETD05406.1"/>
    </source>
</evidence>
<sequence>MGEKLSTITIYYLLKYGLTLSKVRKWSREGVSLLTFNNQNLHNLKIETRKETISEKIEIKGDSYDSIFYLASVGLKVSIIEKLIEKQIYTISCFQTLEPENLSEIFEKKSTSLHQKVSRAIREYENNKEKYLEELSELDTFIRRNNIPRIDINLINKFTKLEDDICIGDDLANINKKFLVNKSISIYYLYQFNYKLNFTQLSSEQFSLMDCIFLNKKWFSLSEKNQKIIKLINTKGLEIPQNLFDDVLLLLGFGINQQLVDLLIVNGIKEISKLKRMKISYLSRLFHEDSKKLDVIIQAISTFEEFCKIYPEEKIYYYISCLLKDNRGSFSKEKLKNILMVKYHQEEKIIDDVIEILLSSSILKLDVYGNLNFYELELKDVFQSSLYGKEILLKRIMGETLQEISDVQCLSRERIRQKQKKILNNMPYIREDKYRSIIQKYAFSEEQFKLVFDETAQTYNYLKFRYGFGKIDILKYIETYDLEYDKKEKIIRDLNLVVYVDGSLVRATRRVLLEKYLFENREQYFLSEEIQPLYNRYVSESGFPEYCDTTIRGLCDGDTSDYIIRSNKRRFRFYNFFEIKNDPTIINLINTMLPETEGLYGVRYFEENYQNELEMLNLRDGFEFVNIIKRLGIDNFPKLNKILRGSELQIGEKDKSKFYEQVIKNNNGLHLNNIAQILADEYGLLYTTALSYMRKNFMDYFVEDISTVNIDIPTNVEFYDNLSRKLGKIIYSRKEIENIILCISGRNYIVSQALLSNVGYTCSGNIVFKSEYGSVKSAYVAAIKENLTFEIGHNEIFNSTYCYYILRELMQNFVMFQISKRKYISFDKLKDSGITKERLVDFVVSVEKYCPQGYFNLFSLEKDGFSHPLLDLGFENVFYERLLTTSEAFGYISTSKGILLTTLKEKTKLSELFYFELNEYGNSDEYDYYEHLLEKYGISFTEEKVRQKLLDIGAFYSKTMGKYYIDKESYYEEVYK</sequence>
<name>V8ATC5_9LACT</name>
<organism evidence="2 3">
    <name type="scientific">Lactococcus garvieae TRF1</name>
    <dbReference type="NCBI Taxonomy" id="1380772"/>
    <lineage>
        <taxon>Bacteria</taxon>
        <taxon>Bacillati</taxon>
        <taxon>Bacillota</taxon>
        <taxon>Bacilli</taxon>
        <taxon>Lactobacillales</taxon>
        <taxon>Streptococcaceae</taxon>
        <taxon>Lactococcus</taxon>
    </lineage>
</organism>
<proteinExistence type="predicted"/>
<protein>
    <recommendedName>
        <fullName evidence="4">RNA polymerase sigma-70 region 4 domain-containing protein</fullName>
    </recommendedName>
</protein>
<evidence type="ECO:0008006" key="4">
    <source>
        <dbReference type="Google" id="ProtNLM"/>
    </source>
</evidence>
<gene>
    <name evidence="2" type="ORF">N568_0102330</name>
</gene>
<evidence type="ECO:0000313" key="3">
    <source>
        <dbReference type="Proteomes" id="UP000018692"/>
    </source>
</evidence>
<reference evidence="2 3" key="1">
    <citation type="submission" date="2013-07" db="EMBL/GenBank/DDBJ databases">
        <title>Isolation of Lactococcus garvieae strain TRF1 from the fecal material of a timber rattlesnake.</title>
        <authorList>
            <person name="McLaughlin R.W."/>
            <person name="Cochran P.A."/>
            <person name="Dowd S.E."/>
        </authorList>
    </citation>
    <scope>NUCLEOTIDE SEQUENCE [LARGE SCALE GENOMIC DNA]</scope>
    <source>
        <strain evidence="2 3">TRF1</strain>
    </source>
</reference>
<comment type="caution">
    <text evidence="2">The sequence shown here is derived from an EMBL/GenBank/DDBJ whole genome shotgun (WGS) entry which is preliminary data.</text>
</comment>
<feature type="coiled-coil region" evidence="1">
    <location>
        <begin position="114"/>
        <end position="141"/>
    </location>
</feature>
<dbReference type="EMBL" id="AVFE01000005">
    <property type="protein sequence ID" value="ETD05406.1"/>
    <property type="molecule type" value="Genomic_DNA"/>
</dbReference>
<evidence type="ECO:0000256" key="1">
    <source>
        <dbReference type="SAM" id="Coils"/>
    </source>
</evidence>
<accession>V8ATC5</accession>
<dbReference type="PATRIC" id="fig|1380772.3.peg.455"/>
<dbReference type="AlphaFoldDB" id="V8ATC5"/>
<keyword evidence="1" id="KW-0175">Coiled coil</keyword>
<dbReference type="Proteomes" id="UP000018692">
    <property type="component" value="Unassembled WGS sequence"/>
</dbReference>